<protein>
    <recommendedName>
        <fullName evidence="1">HD domain-containing protein</fullName>
    </recommendedName>
</protein>
<evidence type="ECO:0000313" key="2">
    <source>
        <dbReference type="EMBL" id="TCL61296.1"/>
    </source>
</evidence>
<dbReference type="Pfam" id="PF01966">
    <property type="entry name" value="HD"/>
    <property type="match status" value="1"/>
</dbReference>
<comment type="caution">
    <text evidence="2">The sequence shown here is derived from an EMBL/GenBank/DDBJ whole genome shotgun (WGS) entry which is preliminary data.</text>
</comment>
<feature type="domain" description="HD" evidence="1">
    <location>
        <begin position="37"/>
        <end position="140"/>
    </location>
</feature>
<reference evidence="2 3" key="1">
    <citation type="submission" date="2019-03" db="EMBL/GenBank/DDBJ databases">
        <title>Genomic Encyclopedia of Type Strains, Phase IV (KMG-IV): sequencing the most valuable type-strain genomes for metagenomic binning, comparative biology and taxonomic classification.</title>
        <authorList>
            <person name="Goeker M."/>
        </authorList>
    </citation>
    <scope>NUCLEOTIDE SEQUENCE [LARGE SCALE GENOMIC DNA]</scope>
    <source>
        <strain evidence="2 3">DSM 100451</strain>
    </source>
</reference>
<dbReference type="InterPro" id="IPR006674">
    <property type="entry name" value="HD_domain"/>
</dbReference>
<dbReference type="RefSeq" id="WP_058966103.1">
    <property type="nucleotide sequence ID" value="NZ_CABKVM010000019.1"/>
</dbReference>
<name>A0A4R1R6T5_9FIRM</name>
<dbReference type="EMBL" id="SLUM01000002">
    <property type="protein sequence ID" value="TCL61296.1"/>
    <property type="molecule type" value="Genomic_DNA"/>
</dbReference>
<dbReference type="Gene3D" id="1.10.3210.10">
    <property type="entry name" value="Hypothetical protein af1432"/>
    <property type="match status" value="1"/>
</dbReference>
<dbReference type="Proteomes" id="UP000295184">
    <property type="component" value="Unassembled WGS sequence"/>
</dbReference>
<gene>
    <name evidence="2" type="ORF">EDD77_10234</name>
</gene>
<organism evidence="2 3">
    <name type="scientific">Allofournierella massiliensis</name>
    <dbReference type="NCBI Taxonomy" id="1650663"/>
    <lineage>
        <taxon>Bacteria</taxon>
        <taxon>Bacillati</taxon>
        <taxon>Bacillota</taxon>
        <taxon>Clostridia</taxon>
        <taxon>Eubacteriales</taxon>
        <taxon>Oscillospiraceae</taxon>
        <taxon>Allofournierella</taxon>
    </lineage>
</organism>
<dbReference type="CDD" id="cd00077">
    <property type="entry name" value="HDc"/>
    <property type="match status" value="1"/>
</dbReference>
<sequence length="166" mass="19138">MHQTIESLLLAHGRAILNSPGMQMEQQFIQHGSVTCFDHSLAVAYLSLWIVLRLGLRLDLRSLVRGALLHDYFLYDWHEKDASHRWHGFHHARRALENASRDFELNCIEQDIIEKHMFPLNFTPPRFAESVVVTCADKICACFEVFSILLYRPDFSRLGLASANSN</sequence>
<evidence type="ECO:0000313" key="3">
    <source>
        <dbReference type="Proteomes" id="UP000295184"/>
    </source>
</evidence>
<evidence type="ECO:0000259" key="1">
    <source>
        <dbReference type="Pfam" id="PF01966"/>
    </source>
</evidence>
<dbReference type="STRING" id="1650663.GCA_001486665_02868"/>
<accession>A0A4R1R6T5</accession>
<dbReference type="InterPro" id="IPR003607">
    <property type="entry name" value="HD/PDEase_dom"/>
</dbReference>
<dbReference type="SUPFAM" id="SSF109604">
    <property type="entry name" value="HD-domain/PDEase-like"/>
    <property type="match status" value="1"/>
</dbReference>
<dbReference type="AlphaFoldDB" id="A0A4R1R6T5"/>
<proteinExistence type="predicted"/>